<dbReference type="SUPFAM" id="SSF53474">
    <property type="entry name" value="alpha/beta-Hydrolases"/>
    <property type="match status" value="1"/>
</dbReference>
<evidence type="ECO:0000313" key="3">
    <source>
        <dbReference type="EMBL" id="ATX70788.1"/>
    </source>
</evidence>
<dbReference type="OrthoDB" id="108903at2"/>
<proteinExistence type="predicted"/>
<dbReference type="InterPro" id="IPR050300">
    <property type="entry name" value="GDXG_lipolytic_enzyme"/>
</dbReference>
<accession>A0A1Y0L031</accession>
<dbReference type="PANTHER" id="PTHR48081">
    <property type="entry name" value="AB HYDROLASE SUPERFAMILY PROTEIN C4A8.06C"/>
    <property type="match status" value="1"/>
</dbReference>
<dbReference type="AlphaFoldDB" id="A0A1Y0L031"/>
<dbReference type="InterPro" id="IPR049492">
    <property type="entry name" value="BD-FAE-like_dom"/>
</dbReference>
<protein>
    <submittedName>
        <fullName evidence="3">Alpha/beta hydrolase</fullName>
    </submittedName>
</protein>
<reference evidence="3 4" key="1">
    <citation type="submission" date="2017-11" db="EMBL/GenBank/DDBJ databases">
        <title>Complete genome sequence of Spiroplasma clarkii CN-5 (DSM 19994).</title>
        <authorList>
            <person name="Tsai Y.-M."/>
            <person name="Chang A."/>
            <person name="Lo W.-S."/>
            <person name="Kuo C.-H."/>
        </authorList>
    </citation>
    <scope>NUCLEOTIDE SEQUENCE [LARGE SCALE GENOMIC DNA]</scope>
    <source>
        <strain evidence="3 4">CN-5</strain>
    </source>
</reference>
<evidence type="ECO:0000256" key="1">
    <source>
        <dbReference type="ARBA" id="ARBA00022801"/>
    </source>
</evidence>
<dbReference type="Gene3D" id="3.40.50.1820">
    <property type="entry name" value="alpha/beta hydrolase"/>
    <property type="match status" value="1"/>
</dbReference>
<keyword evidence="1 3" id="KW-0378">Hydrolase</keyword>
<dbReference type="EMBL" id="CP024870">
    <property type="protein sequence ID" value="ATX70788.1"/>
    <property type="molecule type" value="Genomic_DNA"/>
</dbReference>
<dbReference type="KEGG" id="scla:SCLARK_00719"/>
<evidence type="ECO:0000259" key="2">
    <source>
        <dbReference type="Pfam" id="PF20434"/>
    </source>
</evidence>
<dbReference type="InterPro" id="IPR029058">
    <property type="entry name" value="AB_hydrolase_fold"/>
</dbReference>
<feature type="domain" description="BD-FAE-like" evidence="2">
    <location>
        <begin position="24"/>
        <end position="240"/>
    </location>
</feature>
<dbReference type="Proteomes" id="UP000231179">
    <property type="component" value="Chromosome"/>
</dbReference>
<dbReference type="GO" id="GO:0016787">
    <property type="term" value="F:hydrolase activity"/>
    <property type="evidence" value="ECO:0007669"/>
    <property type="project" value="UniProtKB-KW"/>
</dbReference>
<name>A0A1Y0L031_9MOLU</name>
<dbReference type="RefSeq" id="WP_100254350.1">
    <property type="nucleotide sequence ID" value="NZ_CP015819.1"/>
</dbReference>
<organism evidence="3 4">
    <name type="scientific">Spiroplasma clarkii</name>
    <dbReference type="NCBI Taxonomy" id="2139"/>
    <lineage>
        <taxon>Bacteria</taxon>
        <taxon>Bacillati</taxon>
        <taxon>Mycoplasmatota</taxon>
        <taxon>Mollicutes</taxon>
        <taxon>Entomoplasmatales</taxon>
        <taxon>Spiroplasmataceae</taxon>
        <taxon>Spiroplasma</taxon>
    </lineage>
</organism>
<keyword evidence="4" id="KW-1185">Reference proteome</keyword>
<gene>
    <name evidence="3" type="ORF">SCLAR_v1c04670</name>
</gene>
<evidence type="ECO:0000313" key="4">
    <source>
        <dbReference type="Proteomes" id="UP000231179"/>
    </source>
</evidence>
<dbReference type="Pfam" id="PF20434">
    <property type="entry name" value="BD-FAE"/>
    <property type="match status" value="1"/>
</dbReference>
<sequence>MINLKIGLKQENENVYFEAFILETPNSKTTQLPVLIICPGGGFVFCSENEAENIGFSFLDKDFHIVVLHYSVYDTEKNFKEGEQLKELGQVYDWILKNAHSYNFDINQINLLGFSAGGNLVLNFNNHFENQAVIGFDVKKWPKINKIIVGYPRLKYNSLNIDANNSLINSSNPNANIDDAIKWYTKRNLALFGVADPSFEQQQKFSPIQNITAKHPPVFIFQARDDDTTLIEETIDYVKKLQNLNIKYQLHIYNTGGHGFGDGSSRNNNKVLSTWITEAIYWLNEREVK</sequence>